<accession>A0A1Y6F5W6</accession>
<dbReference type="PROSITE" id="PS50830">
    <property type="entry name" value="TNASE_3"/>
    <property type="match status" value="1"/>
</dbReference>
<protein>
    <submittedName>
        <fullName evidence="3">Nuclease homologue</fullName>
    </submittedName>
</protein>
<dbReference type="OrthoDB" id="7469880at2"/>
<feature type="transmembrane region" description="Helical" evidence="1">
    <location>
        <begin position="21"/>
        <end position="45"/>
    </location>
</feature>
<evidence type="ECO:0000256" key="1">
    <source>
        <dbReference type="SAM" id="Phobius"/>
    </source>
</evidence>
<evidence type="ECO:0000259" key="2">
    <source>
        <dbReference type="PROSITE" id="PS50830"/>
    </source>
</evidence>
<dbReference type="AlphaFoldDB" id="A0A1Y6F5W6"/>
<feature type="domain" description="TNase-like" evidence="2">
    <location>
        <begin position="83"/>
        <end position="179"/>
    </location>
</feature>
<dbReference type="Proteomes" id="UP000194474">
    <property type="component" value="Unassembled WGS sequence"/>
</dbReference>
<dbReference type="RefSeq" id="WP_086469998.1">
    <property type="nucleotide sequence ID" value="NZ_FXWK01000001.1"/>
</dbReference>
<dbReference type="SUPFAM" id="SSF50199">
    <property type="entry name" value="Staphylococcal nuclease"/>
    <property type="match status" value="1"/>
</dbReference>
<dbReference type="Gene3D" id="2.40.50.90">
    <property type="match status" value="1"/>
</dbReference>
<reference evidence="4" key="1">
    <citation type="submission" date="2017-04" db="EMBL/GenBank/DDBJ databases">
        <authorList>
            <person name="Varghese N."/>
            <person name="Submissions S."/>
        </authorList>
    </citation>
    <scope>NUCLEOTIDE SEQUENCE [LARGE SCALE GENOMIC DNA]</scope>
</reference>
<sequence>MNTNTRAYWQKHARRQRLQTLLARLSIVPTAMVAVMLGALGVMALQDTTAGQWLENVRMPDMLVAAAPQTSVAQDWSRSFGLCSGSVRVTCVVDGDTFWLDGTKYRIADINTPETGSPQCAHEAQLGRRATERLTQLLNAGVFSLASIDRDEDQYGRKLRIVERDGRSLGQQLVSEGLAHEWRGRREGWC</sequence>
<dbReference type="InterPro" id="IPR035437">
    <property type="entry name" value="SNase_OB-fold_sf"/>
</dbReference>
<dbReference type="Pfam" id="PF00565">
    <property type="entry name" value="SNase"/>
    <property type="match status" value="1"/>
</dbReference>
<keyword evidence="1" id="KW-0812">Transmembrane</keyword>
<evidence type="ECO:0000313" key="4">
    <source>
        <dbReference type="Proteomes" id="UP000194474"/>
    </source>
</evidence>
<keyword evidence="1" id="KW-1133">Transmembrane helix</keyword>
<gene>
    <name evidence="3" type="ORF">SAMN06295905_1701</name>
</gene>
<keyword evidence="1" id="KW-0472">Membrane</keyword>
<dbReference type="EMBL" id="FXWK01000001">
    <property type="protein sequence ID" value="SMQ69959.1"/>
    <property type="molecule type" value="Genomic_DNA"/>
</dbReference>
<dbReference type="InterPro" id="IPR016071">
    <property type="entry name" value="Staphylococal_nuclease_OB-fold"/>
</dbReference>
<name>A0A1Y6F5W6_9HYPH</name>
<keyword evidence="4" id="KW-1185">Reference proteome</keyword>
<proteinExistence type="predicted"/>
<evidence type="ECO:0000313" key="3">
    <source>
        <dbReference type="EMBL" id="SMQ69959.1"/>
    </source>
</evidence>
<organism evidence="3 4">
    <name type="scientific">Devosia lucknowensis</name>
    <dbReference type="NCBI Taxonomy" id="1096929"/>
    <lineage>
        <taxon>Bacteria</taxon>
        <taxon>Pseudomonadati</taxon>
        <taxon>Pseudomonadota</taxon>
        <taxon>Alphaproteobacteria</taxon>
        <taxon>Hyphomicrobiales</taxon>
        <taxon>Devosiaceae</taxon>
        <taxon>Devosia</taxon>
    </lineage>
</organism>